<dbReference type="RefSeq" id="XP_068138917.1">
    <property type="nucleotide sequence ID" value="XM_068282816.1"/>
</dbReference>
<dbReference type="Proteomes" id="UP000182444">
    <property type="component" value="Chromosome 1D"/>
</dbReference>
<reference evidence="1 2" key="1">
    <citation type="journal article" date="2016" name="PLoS ONE">
        <title>Sequence Assembly of Yarrowia lipolytica Strain W29/CLIB89 Shows Transposable Element Diversity.</title>
        <authorList>
            <person name="Magnan C."/>
            <person name="Yu J."/>
            <person name="Chang I."/>
            <person name="Jahn E."/>
            <person name="Kanomata Y."/>
            <person name="Wu J."/>
            <person name="Zeller M."/>
            <person name="Oakes M."/>
            <person name="Baldi P."/>
            <person name="Sandmeyer S."/>
        </authorList>
    </citation>
    <scope>NUCLEOTIDE SEQUENCE [LARGE SCALE GENOMIC DNA]</scope>
    <source>
        <strain evidence="2">CLIB89(W29)</strain>
    </source>
</reference>
<dbReference type="AlphaFoldDB" id="A0A1D8NFS6"/>
<accession>A0A1D8NFS6</accession>
<sequence length="139" mass="15979">MRIMGSRFWFGLYMILFQLEGTFGNIFPLLWRVSDHLDEFHVRCVARCGIEDRLNLVNCAWKICDLDSEDEICWNTSLHLFQNHSIISPSFSRPRNGIFIEHHGPARQLSPTNTSQTWIGKLATASPESVSMITRIAVL</sequence>
<organism evidence="1 2">
    <name type="scientific">Yarrowia lipolytica</name>
    <name type="common">Candida lipolytica</name>
    <dbReference type="NCBI Taxonomy" id="4952"/>
    <lineage>
        <taxon>Eukaryota</taxon>
        <taxon>Fungi</taxon>
        <taxon>Dikarya</taxon>
        <taxon>Ascomycota</taxon>
        <taxon>Saccharomycotina</taxon>
        <taxon>Dipodascomycetes</taxon>
        <taxon>Dipodascales</taxon>
        <taxon>Dipodascales incertae sedis</taxon>
        <taxon>Yarrowia</taxon>
    </lineage>
</organism>
<dbReference type="VEuPathDB" id="FungiDB:YALI1_D28437g"/>
<dbReference type="GeneID" id="94583428"/>
<proteinExistence type="predicted"/>
<dbReference type="EMBL" id="CP017556">
    <property type="protein sequence ID" value="AOW04463.1"/>
    <property type="molecule type" value="Genomic_DNA"/>
</dbReference>
<evidence type="ECO:0000313" key="2">
    <source>
        <dbReference type="Proteomes" id="UP000182444"/>
    </source>
</evidence>
<evidence type="ECO:0000313" key="1">
    <source>
        <dbReference type="EMBL" id="AOW04463.1"/>
    </source>
</evidence>
<name>A0A1D8NFS6_YARLL</name>
<gene>
    <name evidence="1" type="ORF">YALI1_D28437g</name>
</gene>
<protein>
    <submittedName>
        <fullName evidence="1">Uncharacterized protein</fullName>
    </submittedName>
</protein>